<keyword evidence="3" id="KW-1185">Reference proteome</keyword>
<keyword evidence="1" id="KW-0472">Membrane</keyword>
<keyword evidence="1" id="KW-1133">Transmembrane helix</keyword>
<dbReference type="RefSeq" id="XP_013269266.1">
    <property type="nucleotide sequence ID" value="XM_013413812.1"/>
</dbReference>
<dbReference type="HOGENOM" id="CLU_2072883_0_0_1"/>
<name>A0A0D2IZT5_9EURO</name>
<organism evidence="2 3">
    <name type="scientific">Rhinocladiella mackenziei CBS 650.93</name>
    <dbReference type="NCBI Taxonomy" id="1442369"/>
    <lineage>
        <taxon>Eukaryota</taxon>
        <taxon>Fungi</taxon>
        <taxon>Dikarya</taxon>
        <taxon>Ascomycota</taxon>
        <taxon>Pezizomycotina</taxon>
        <taxon>Eurotiomycetes</taxon>
        <taxon>Chaetothyriomycetidae</taxon>
        <taxon>Chaetothyriales</taxon>
        <taxon>Herpotrichiellaceae</taxon>
        <taxon>Rhinocladiella</taxon>
    </lineage>
</organism>
<protein>
    <submittedName>
        <fullName evidence="2">Uncharacterized protein</fullName>
    </submittedName>
</protein>
<dbReference type="EMBL" id="KN847480">
    <property type="protein sequence ID" value="KIX02130.1"/>
    <property type="molecule type" value="Genomic_DNA"/>
</dbReference>
<keyword evidence="1" id="KW-0812">Transmembrane</keyword>
<dbReference type="GeneID" id="25296140"/>
<accession>A0A0D2IZT5</accession>
<gene>
    <name evidence="2" type="ORF">Z518_08069</name>
</gene>
<dbReference type="OrthoDB" id="4159486at2759"/>
<reference evidence="2 3" key="1">
    <citation type="submission" date="2015-01" db="EMBL/GenBank/DDBJ databases">
        <title>The Genome Sequence of Rhinocladiella mackenzie CBS 650.93.</title>
        <authorList>
            <consortium name="The Broad Institute Genomics Platform"/>
            <person name="Cuomo C."/>
            <person name="de Hoog S."/>
            <person name="Gorbushina A."/>
            <person name="Stielow B."/>
            <person name="Teixiera M."/>
            <person name="Abouelleil A."/>
            <person name="Chapman S.B."/>
            <person name="Priest M."/>
            <person name="Young S.K."/>
            <person name="Wortman J."/>
            <person name="Nusbaum C."/>
            <person name="Birren B."/>
        </authorList>
    </citation>
    <scope>NUCLEOTIDE SEQUENCE [LARGE SCALE GENOMIC DNA]</scope>
    <source>
        <strain evidence="2 3">CBS 650.93</strain>
    </source>
</reference>
<dbReference type="VEuPathDB" id="FungiDB:Z518_08069"/>
<proteinExistence type="predicted"/>
<dbReference type="Proteomes" id="UP000053617">
    <property type="component" value="Unassembled WGS sequence"/>
</dbReference>
<evidence type="ECO:0000256" key="1">
    <source>
        <dbReference type="SAM" id="Phobius"/>
    </source>
</evidence>
<evidence type="ECO:0000313" key="2">
    <source>
        <dbReference type="EMBL" id="KIX02130.1"/>
    </source>
</evidence>
<feature type="transmembrane region" description="Helical" evidence="1">
    <location>
        <begin position="6"/>
        <end position="29"/>
    </location>
</feature>
<sequence length="140" mass="15956">MAITSGLLAGGTFLFTLGPLAPFLGYATWRFARRALERENLLQSTDLVAPLERVLHDWNAGYFAQRSLCVRLEVPDNREEKKEEDRLLFWGRRRSPSISESQRVTREFGLSIYWVTGLDKPRLVVAHLNAGHNHEPLPVA</sequence>
<evidence type="ECO:0000313" key="3">
    <source>
        <dbReference type="Proteomes" id="UP000053617"/>
    </source>
</evidence>
<dbReference type="AlphaFoldDB" id="A0A0D2IZT5"/>